<dbReference type="Proteomes" id="UP000823674">
    <property type="component" value="Chromosome A09"/>
</dbReference>
<gene>
    <name evidence="1" type="primary">A09g502910.1_BraROA</name>
    <name evidence="1" type="ORF">IGI04_034394</name>
</gene>
<dbReference type="EMBL" id="JADBGQ010000008">
    <property type="protein sequence ID" value="KAG5382924.1"/>
    <property type="molecule type" value="Genomic_DNA"/>
</dbReference>
<protein>
    <submittedName>
        <fullName evidence="1">Uncharacterized protein</fullName>
    </submittedName>
</protein>
<evidence type="ECO:0000313" key="2">
    <source>
        <dbReference type="Proteomes" id="UP000823674"/>
    </source>
</evidence>
<organism evidence="1 2">
    <name type="scientific">Brassica rapa subsp. trilocularis</name>
    <dbReference type="NCBI Taxonomy" id="1813537"/>
    <lineage>
        <taxon>Eukaryota</taxon>
        <taxon>Viridiplantae</taxon>
        <taxon>Streptophyta</taxon>
        <taxon>Embryophyta</taxon>
        <taxon>Tracheophyta</taxon>
        <taxon>Spermatophyta</taxon>
        <taxon>Magnoliopsida</taxon>
        <taxon>eudicotyledons</taxon>
        <taxon>Gunneridae</taxon>
        <taxon>Pentapetalae</taxon>
        <taxon>rosids</taxon>
        <taxon>malvids</taxon>
        <taxon>Brassicales</taxon>
        <taxon>Brassicaceae</taxon>
        <taxon>Brassiceae</taxon>
        <taxon>Brassica</taxon>
    </lineage>
</organism>
<name>A0ABQ7L8M3_BRACM</name>
<proteinExistence type="predicted"/>
<sequence>MMLCILLITFNCKFIKTYFRKKAQDGDHNLQNARRRVTIGLHRQTVAMEKLRERGAGVPEEELSCGREEWPRSCGCLFPGFYQLLFLIDKIQTDF</sequence>
<accession>A0ABQ7L8M3</accession>
<keyword evidence="2" id="KW-1185">Reference proteome</keyword>
<comment type="caution">
    <text evidence="1">The sequence shown here is derived from an EMBL/GenBank/DDBJ whole genome shotgun (WGS) entry which is preliminary data.</text>
</comment>
<reference evidence="1 2" key="1">
    <citation type="submission" date="2021-03" db="EMBL/GenBank/DDBJ databases">
        <authorList>
            <person name="King G.J."/>
            <person name="Bancroft I."/>
            <person name="Baten A."/>
            <person name="Bloomfield J."/>
            <person name="Borpatragohain P."/>
            <person name="He Z."/>
            <person name="Irish N."/>
            <person name="Irwin J."/>
            <person name="Liu K."/>
            <person name="Mauleon R.P."/>
            <person name="Moore J."/>
            <person name="Morris R."/>
            <person name="Ostergaard L."/>
            <person name="Wang B."/>
            <person name="Wells R."/>
        </authorList>
    </citation>
    <scope>NUCLEOTIDE SEQUENCE [LARGE SCALE GENOMIC DNA]</scope>
    <source>
        <strain evidence="1">R-o-18</strain>
        <tissue evidence="1">Leaf</tissue>
    </source>
</reference>
<evidence type="ECO:0000313" key="1">
    <source>
        <dbReference type="EMBL" id="KAG5382924.1"/>
    </source>
</evidence>